<dbReference type="AlphaFoldDB" id="A0A9W9QDP4"/>
<evidence type="ECO:0000256" key="3">
    <source>
        <dbReference type="SAM" id="SignalP"/>
    </source>
</evidence>
<proteinExistence type="inferred from homology"/>
<comment type="similarity">
    <text evidence="1">Belongs to the Necrosis inducing protein (NPP1) family.</text>
</comment>
<accession>A0A9W9QDP4</accession>
<keyword evidence="3" id="KW-0732">Signal</keyword>
<dbReference type="Pfam" id="PF05630">
    <property type="entry name" value="NPP1"/>
    <property type="match status" value="1"/>
</dbReference>
<dbReference type="EMBL" id="JAPZBQ010000005">
    <property type="protein sequence ID" value="KAJ5330188.1"/>
    <property type="molecule type" value="Genomic_DNA"/>
</dbReference>
<keyword evidence="2" id="KW-0843">Virulence</keyword>
<dbReference type="PANTHER" id="PTHR33657">
    <property type="entry name" value="DOMAIN PROTEIN, PUTATIVE (AFU_ORTHOLOGUE AFUA_5G00600)-RELATED"/>
    <property type="match status" value="1"/>
</dbReference>
<evidence type="ECO:0000256" key="2">
    <source>
        <dbReference type="ARBA" id="ARBA00023026"/>
    </source>
</evidence>
<dbReference type="PANTHER" id="PTHR33657:SF8">
    <property type="entry name" value="DOMAIN PROTEIN, PUTATIVE (AFU_ORTHOLOGUE AFUA_5G00600)-RELATED"/>
    <property type="match status" value="1"/>
</dbReference>
<dbReference type="PIRSF" id="PIRSF029958">
    <property type="entry name" value="Necrosis-inducing_protein"/>
    <property type="match status" value="1"/>
</dbReference>
<evidence type="ECO:0000313" key="5">
    <source>
        <dbReference type="Proteomes" id="UP001147695"/>
    </source>
</evidence>
<name>A0A9W9QDP4_PENBR</name>
<reference evidence="4" key="2">
    <citation type="journal article" date="2023" name="IMA Fungus">
        <title>Comparative genomic study of the Penicillium genus elucidates a diverse pangenome and 15 lateral gene transfer events.</title>
        <authorList>
            <person name="Petersen C."/>
            <person name="Sorensen T."/>
            <person name="Nielsen M.R."/>
            <person name="Sondergaard T.E."/>
            <person name="Sorensen J.L."/>
            <person name="Fitzpatrick D.A."/>
            <person name="Frisvad J.C."/>
            <person name="Nielsen K.L."/>
        </authorList>
    </citation>
    <scope>NUCLEOTIDE SEQUENCE</scope>
    <source>
        <strain evidence="4">IBT 35673</strain>
    </source>
</reference>
<feature type="signal peptide" evidence="3">
    <location>
        <begin position="1"/>
        <end position="19"/>
    </location>
</feature>
<comment type="caution">
    <text evidence="4">The sequence shown here is derived from an EMBL/GenBank/DDBJ whole genome shotgun (WGS) entry which is preliminary data.</text>
</comment>
<organism evidence="4 5">
    <name type="scientific">Penicillium brevicompactum</name>
    <dbReference type="NCBI Taxonomy" id="5074"/>
    <lineage>
        <taxon>Eukaryota</taxon>
        <taxon>Fungi</taxon>
        <taxon>Dikarya</taxon>
        <taxon>Ascomycota</taxon>
        <taxon>Pezizomycotina</taxon>
        <taxon>Eurotiomycetes</taxon>
        <taxon>Eurotiomycetidae</taxon>
        <taxon>Eurotiales</taxon>
        <taxon>Aspergillaceae</taxon>
        <taxon>Penicillium</taxon>
    </lineage>
</organism>
<feature type="chain" id="PRO_5040803259" evidence="3">
    <location>
        <begin position="20"/>
        <end position="239"/>
    </location>
</feature>
<protein>
    <submittedName>
        <fullName evidence="4">Uncharacterized protein</fullName>
    </submittedName>
</protein>
<evidence type="ECO:0000313" key="4">
    <source>
        <dbReference type="EMBL" id="KAJ5330188.1"/>
    </source>
</evidence>
<evidence type="ECO:0000256" key="1">
    <source>
        <dbReference type="ARBA" id="ARBA00009520"/>
    </source>
</evidence>
<gene>
    <name evidence="4" type="ORF">N7452_010578</name>
</gene>
<reference evidence="4" key="1">
    <citation type="submission" date="2022-12" db="EMBL/GenBank/DDBJ databases">
        <authorList>
            <person name="Petersen C."/>
        </authorList>
    </citation>
    <scope>NUCLEOTIDE SEQUENCE</scope>
    <source>
        <strain evidence="4">IBT 35673</strain>
    </source>
</reference>
<sequence>MIPQILTGLAALAVLPASATPAISRRGTVASDEIVGLTQTIPSGATGDLYLAYQPDLYVVNGCVPFPGVDADGNTNAGLNPTGDSSGDCSSSTGQIYVRSGTSGDYYALMYSWYFPKDEPSTGIGHRHDWEGVIVWLSDSSSTAASNVVAVCPSAHGGWDCSTDGFTLDGTVPLIKYESIWPIDHSCGLTTTVGGTQPLVAWESLSSVVQDALDTTDFGSANVPFNENDWASNLAKATF</sequence>
<dbReference type="InterPro" id="IPR008701">
    <property type="entry name" value="NPP1"/>
</dbReference>
<dbReference type="Proteomes" id="UP001147695">
    <property type="component" value="Unassembled WGS sequence"/>
</dbReference>